<dbReference type="EMBL" id="QLLQ01000024">
    <property type="protein sequence ID" value="RAJ19105.1"/>
    <property type="molecule type" value="Genomic_DNA"/>
</dbReference>
<organism evidence="1 2">
    <name type="scientific">Gelidibacter algens</name>
    <dbReference type="NCBI Taxonomy" id="49280"/>
    <lineage>
        <taxon>Bacteria</taxon>
        <taxon>Pseudomonadati</taxon>
        <taxon>Bacteroidota</taxon>
        <taxon>Flavobacteriia</taxon>
        <taxon>Flavobacteriales</taxon>
        <taxon>Flavobacteriaceae</taxon>
        <taxon>Gelidibacter</taxon>
    </lineage>
</organism>
<proteinExistence type="predicted"/>
<accession>A0A327RRQ3</accession>
<evidence type="ECO:0008006" key="3">
    <source>
        <dbReference type="Google" id="ProtNLM"/>
    </source>
</evidence>
<dbReference type="AlphaFoldDB" id="A0A327RRQ3"/>
<keyword evidence="2" id="KW-1185">Reference proteome</keyword>
<dbReference type="Proteomes" id="UP000248987">
    <property type="component" value="Unassembled WGS sequence"/>
</dbReference>
<evidence type="ECO:0000313" key="1">
    <source>
        <dbReference type="EMBL" id="RAJ19105.1"/>
    </source>
</evidence>
<name>A0A327RRQ3_9FLAO</name>
<sequence>MSKLFLISKEEAFHICDKSQYRESTLWEKVKLTFRYLWCRTTRLYVNRNNKLTKAIKTSNLECLNASERQLLDSQLKKQLKNQV</sequence>
<gene>
    <name evidence="1" type="ORF">LX77_03644</name>
</gene>
<protein>
    <recommendedName>
        <fullName evidence="3">Glycine dehydrogenase</fullName>
    </recommendedName>
</protein>
<comment type="caution">
    <text evidence="1">The sequence shown here is derived from an EMBL/GenBank/DDBJ whole genome shotgun (WGS) entry which is preliminary data.</text>
</comment>
<evidence type="ECO:0000313" key="2">
    <source>
        <dbReference type="Proteomes" id="UP000248987"/>
    </source>
</evidence>
<reference evidence="1 2" key="1">
    <citation type="submission" date="2018-06" db="EMBL/GenBank/DDBJ databases">
        <title>Genomic Encyclopedia of Archaeal and Bacterial Type Strains, Phase II (KMG-II): from individual species to whole genera.</title>
        <authorList>
            <person name="Goeker M."/>
        </authorList>
    </citation>
    <scope>NUCLEOTIDE SEQUENCE [LARGE SCALE GENOMIC DNA]</scope>
    <source>
        <strain evidence="1 2">DSM 12408</strain>
    </source>
</reference>